<protein>
    <submittedName>
        <fullName evidence="3">Ataxin-2-like protein</fullName>
    </submittedName>
</protein>
<feature type="compositionally biased region" description="Polar residues" evidence="1">
    <location>
        <begin position="1"/>
        <end position="12"/>
    </location>
</feature>
<evidence type="ECO:0000259" key="2">
    <source>
        <dbReference type="SMART" id="SM01272"/>
    </source>
</evidence>
<gene>
    <name evidence="3" type="ORF">HOLleu_31122</name>
</gene>
<sequence>MKKVQQRTNSIVLPTEDRPITDHRLDKDVPKDDPKVADITCTEPSADKRLICPPVTDINTEKSNGAADNQRLIQDTLEEVSNVTITVETDETTLVDGNNQPKMITSAPKKSPEALHNPVKCTATSQETETKVKESKTSQGSFLTDKEIATGLLYQPKGPRNLVKWEYFDDGNNDDFKLDEGTGWDLHDMYATNAAKFNYKTTLDDDLSEYTTVLVREDTEEDRLRWERACRLAAEIQKRSPTDRRERAAKPDNPQSNRKQKLRGRYQNYSKQRN</sequence>
<proteinExistence type="predicted"/>
<feature type="region of interest" description="Disordered" evidence="1">
    <location>
        <begin position="1"/>
        <end position="39"/>
    </location>
</feature>
<dbReference type="AlphaFoldDB" id="A0A9Q1BLD8"/>
<reference evidence="3" key="1">
    <citation type="submission" date="2021-10" db="EMBL/GenBank/DDBJ databases">
        <title>Tropical sea cucumber genome reveals ecological adaptation and Cuvierian tubules defense mechanism.</title>
        <authorList>
            <person name="Chen T."/>
        </authorList>
    </citation>
    <scope>NUCLEOTIDE SEQUENCE</scope>
    <source>
        <strain evidence="3">Nanhai2018</strain>
        <tissue evidence="3">Muscle</tissue>
    </source>
</reference>
<name>A0A9Q1BLD8_HOLLE</name>
<comment type="caution">
    <text evidence="3">The sequence shown here is derived from an EMBL/GenBank/DDBJ whole genome shotgun (WGS) entry which is preliminary data.</text>
</comment>
<evidence type="ECO:0000256" key="1">
    <source>
        <dbReference type="SAM" id="MobiDB-lite"/>
    </source>
</evidence>
<dbReference type="Proteomes" id="UP001152320">
    <property type="component" value="Chromosome 15"/>
</dbReference>
<evidence type="ECO:0000313" key="3">
    <source>
        <dbReference type="EMBL" id="KAJ8028787.1"/>
    </source>
</evidence>
<dbReference type="OrthoDB" id="2275718at2759"/>
<feature type="compositionally biased region" description="Basic and acidic residues" evidence="1">
    <location>
        <begin position="15"/>
        <end position="36"/>
    </location>
</feature>
<keyword evidence="4" id="KW-1185">Reference proteome</keyword>
<organism evidence="3 4">
    <name type="scientific">Holothuria leucospilota</name>
    <name type="common">Black long sea cucumber</name>
    <name type="synonym">Mertensiothuria leucospilota</name>
    <dbReference type="NCBI Taxonomy" id="206669"/>
    <lineage>
        <taxon>Eukaryota</taxon>
        <taxon>Metazoa</taxon>
        <taxon>Echinodermata</taxon>
        <taxon>Eleutherozoa</taxon>
        <taxon>Echinozoa</taxon>
        <taxon>Holothuroidea</taxon>
        <taxon>Aspidochirotacea</taxon>
        <taxon>Aspidochirotida</taxon>
        <taxon>Holothuriidae</taxon>
        <taxon>Holothuria</taxon>
    </lineage>
</organism>
<dbReference type="SMART" id="SM01272">
    <property type="entry name" value="LsmAD"/>
    <property type="match status" value="1"/>
</dbReference>
<accession>A0A9Q1BLD8</accession>
<feature type="region of interest" description="Disordered" evidence="1">
    <location>
        <begin position="236"/>
        <end position="274"/>
    </location>
</feature>
<feature type="compositionally biased region" description="Basic and acidic residues" evidence="1">
    <location>
        <begin position="236"/>
        <end position="250"/>
    </location>
</feature>
<dbReference type="InterPro" id="IPR009604">
    <property type="entry name" value="LsmAD_domain"/>
</dbReference>
<dbReference type="EMBL" id="JAIZAY010000015">
    <property type="protein sequence ID" value="KAJ8028787.1"/>
    <property type="molecule type" value="Genomic_DNA"/>
</dbReference>
<feature type="domain" description="LsmAD" evidence="2">
    <location>
        <begin position="197"/>
        <end position="261"/>
    </location>
</feature>
<evidence type="ECO:0000313" key="4">
    <source>
        <dbReference type="Proteomes" id="UP001152320"/>
    </source>
</evidence>